<evidence type="ECO:0000256" key="2">
    <source>
        <dbReference type="SAM" id="Phobius"/>
    </source>
</evidence>
<keyword evidence="2" id="KW-0472">Membrane</keyword>
<dbReference type="PANTHER" id="PTHR35859">
    <property type="entry name" value="NONSELECTIVE CATION CHANNEL PROTEIN"/>
    <property type="match status" value="1"/>
</dbReference>
<gene>
    <name evidence="5" type="primary">SPOSA6832_00419</name>
</gene>
<keyword evidence="2" id="KW-1133">Transmembrane helix</keyword>
<dbReference type="Proteomes" id="UP000243876">
    <property type="component" value="Unassembled WGS sequence"/>
</dbReference>
<evidence type="ECO:0000313" key="5">
    <source>
        <dbReference type="EMBL" id="CEQ38944.1"/>
    </source>
</evidence>
<feature type="transmembrane region" description="Helical" evidence="2">
    <location>
        <begin position="467"/>
        <end position="494"/>
    </location>
</feature>
<dbReference type="PANTHER" id="PTHR35859:SF1">
    <property type="entry name" value="NONSELECTIVE CATION CHANNEL PROTEIN"/>
    <property type="match status" value="1"/>
</dbReference>
<keyword evidence="6" id="KW-1185">Reference proteome</keyword>
<feature type="non-terminal residue" evidence="5">
    <location>
        <position position="1"/>
    </location>
</feature>
<feature type="compositionally biased region" description="Acidic residues" evidence="1">
    <location>
        <begin position="901"/>
        <end position="916"/>
    </location>
</feature>
<feature type="transmembrane region" description="Helical" evidence="2">
    <location>
        <begin position="382"/>
        <end position="402"/>
    </location>
</feature>
<dbReference type="InterPro" id="IPR052971">
    <property type="entry name" value="TRP_calcium_channel"/>
</dbReference>
<evidence type="ECO:0000259" key="4">
    <source>
        <dbReference type="Pfam" id="PF23317"/>
    </source>
</evidence>
<dbReference type="InterPro" id="IPR056336">
    <property type="entry name" value="YVC1_C"/>
</dbReference>
<evidence type="ECO:0000256" key="1">
    <source>
        <dbReference type="SAM" id="MobiDB-lite"/>
    </source>
</evidence>
<evidence type="ECO:0000313" key="6">
    <source>
        <dbReference type="Proteomes" id="UP000243876"/>
    </source>
</evidence>
<dbReference type="AlphaFoldDB" id="A0A0D6EG47"/>
<protein>
    <submittedName>
        <fullName evidence="5">SPOSA6832_00419-mRNA-1:cds</fullName>
    </submittedName>
</protein>
<dbReference type="Pfam" id="PF23317">
    <property type="entry name" value="YVC1_C"/>
    <property type="match status" value="1"/>
</dbReference>
<dbReference type="Pfam" id="PF23190">
    <property type="entry name" value="LHD_TRPY1"/>
    <property type="match status" value="1"/>
</dbReference>
<reference evidence="6" key="1">
    <citation type="submission" date="2015-02" db="EMBL/GenBank/DDBJ databases">
        <authorList>
            <person name="Gon?alves P."/>
        </authorList>
    </citation>
    <scope>NUCLEOTIDE SEQUENCE [LARGE SCALE GENOMIC DNA]</scope>
</reference>
<sequence length="916" mass="100451">MSERTPLLVSSSNRLRPSTPPPPGSSSAGGVGNRECYYDESPELKSCNVFESVHRVYRSIQENVDVPLSDQQIRGPEVTFAVVNPLETSLAMNNDPSIVYVLLLCRLQFLREKETALASSSLNETRANMCEYLAVKLLRHQATVVGGGSQGLLAMARALVGGLHAFQGARPEVLERIRKKEGYASRVYAQGAGKTNALELAILGKASPPARNFIKSQATQRVISAIYDGKITYSSSSFIDILPAYEFAVSDRWKSKDIALYNVRQAPLLDHYRLRVPKYRSMIDLLSFLILFFSFLHVIDDRHKRHEALPVSKLSLSECWFFVYALGYSLDKSASIFEHGWTVFAQGLTNGLDLMSVPIYVAAFALRVHSVRMNDAVASDRAYAILSCAACLLFPRIAFATISSNLLIMSLRAMLADFFYLMGFLGFVFALNHLCDGYYSVTRISEWLVFIYFGLDGSGIDHSPKFHPILGPVLFISFAALSNTLLTSVLVAILSTTYSQIASDAAAEDMFRKAVMTFEGVKSDSLFDCTPVNAVLSPRWFHKINVAATRVLSLPILLLIALYERQSAPGAIIVDWLARAKVAFTAKLPHKWAQKISLLEGAVSPLPTSRVSVDGIFGTHSGAHWETVAVFEYGPDGDKDSDQEEDDYSGLGGEDEVEELLIETPQGKRISSRASAVLDPARVQHAQQQMIQQAQQTGGSTLAPALSKPTPISRQPSFIGSSEAMTPRAASRGATPPPPFDPDRLAMKLPTSRLVHEEAPTPPAPDRKPFTHFAPTSRPRRDQPTHERLPSNATDHRAATSNKADAGGSFAFPQMSTSAPTAKESPLSRLYNQTEGDADAKGGPLRRRLSLSHPPRGGSIGGNRAGDEANQAQMMAMIQTLVVTVERLERKFEEKGKSKDEDEDEESALDESDDNE</sequence>
<feature type="compositionally biased region" description="Polar residues" evidence="1">
    <location>
        <begin position="710"/>
        <end position="724"/>
    </location>
</feature>
<dbReference type="OrthoDB" id="2373987at2759"/>
<feature type="transmembrane region" description="Helical" evidence="2">
    <location>
        <begin position="282"/>
        <end position="299"/>
    </location>
</feature>
<accession>A0A0D6EG47</accession>
<feature type="transmembrane region" description="Helical" evidence="2">
    <location>
        <begin position="414"/>
        <end position="431"/>
    </location>
</feature>
<feature type="domain" description="Calcium channel YVC1-like C-terminal transmembrane" evidence="4">
    <location>
        <begin position="317"/>
        <end position="565"/>
    </location>
</feature>
<dbReference type="EMBL" id="CENE01000001">
    <property type="protein sequence ID" value="CEQ38944.1"/>
    <property type="molecule type" value="Genomic_DNA"/>
</dbReference>
<proteinExistence type="predicted"/>
<feature type="region of interest" description="Disordered" evidence="1">
    <location>
        <begin position="1"/>
        <end position="33"/>
    </location>
</feature>
<evidence type="ECO:0000259" key="3">
    <source>
        <dbReference type="Pfam" id="PF23190"/>
    </source>
</evidence>
<feature type="compositionally biased region" description="Low complexity" evidence="1">
    <location>
        <begin position="684"/>
        <end position="696"/>
    </location>
</feature>
<feature type="compositionally biased region" description="Basic and acidic residues" evidence="1">
    <location>
        <begin position="754"/>
        <end position="769"/>
    </location>
</feature>
<name>A0A0D6EG47_SPOSA</name>
<keyword evidence="2" id="KW-0812">Transmembrane</keyword>
<feature type="domain" description="YVC1 N-terminal linker helical" evidence="3">
    <location>
        <begin position="52"/>
        <end position="241"/>
    </location>
</feature>
<feature type="compositionally biased region" description="Basic and acidic residues" evidence="1">
    <location>
        <begin position="779"/>
        <end position="798"/>
    </location>
</feature>
<dbReference type="InterPro" id="IPR056337">
    <property type="entry name" value="LHD_YVC1"/>
</dbReference>
<feature type="region of interest" description="Disordered" evidence="1">
    <location>
        <begin position="681"/>
        <end position="866"/>
    </location>
</feature>
<organism evidence="5 6">
    <name type="scientific">Sporidiobolus salmonicolor</name>
    <name type="common">Yeast-like fungus</name>
    <name type="synonym">Sporobolomyces salmonicolor</name>
    <dbReference type="NCBI Taxonomy" id="5005"/>
    <lineage>
        <taxon>Eukaryota</taxon>
        <taxon>Fungi</taxon>
        <taxon>Dikarya</taxon>
        <taxon>Basidiomycota</taxon>
        <taxon>Pucciniomycotina</taxon>
        <taxon>Microbotryomycetes</taxon>
        <taxon>Sporidiobolales</taxon>
        <taxon>Sporidiobolaceae</taxon>
        <taxon>Sporobolomyces</taxon>
    </lineage>
</organism>
<feature type="region of interest" description="Disordered" evidence="1">
    <location>
        <begin position="892"/>
        <end position="916"/>
    </location>
</feature>